<dbReference type="Pfam" id="PF00672">
    <property type="entry name" value="HAMP"/>
    <property type="match status" value="1"/>
</dbReference>
<evidence type="ECO:0000259" key="6">
    <source>
        <dbReference type="PROSITE" id="PS50111"/>
    </source>
</evidence>
<dbReference type="EMBL" id="BAEM01000053">
    <property type="protein sequence ID" value="GAC12076.1"/>
    <property type="molecule type" value="Genomic_DNA"/>
</dbReference>
<feature type="domain" description="HAMP" evidence="7">
    <location>
        <begin position="175"/>
        <end position="229"/>
    </location>
</feature>
<evidence type="ECO:0000313" key="8">
    <source>
        <dbReference type="EMBL" id="GAC12076.1"/>
    </source>
</evidence>
<accession>A0AAV3V545</accession>
<dbReference type="InterPro" id="IPR003660">
    <property type="entry name" value="HAMP_dom"/>
</dbReference>
<proteinExistence type="inferred from homology"/>
<keyword evidence="2 4" id="KW-0807">Transducer</keyword>
<evidence type="ECO:0000256" key="4">
    <source>
        <dbReference type="PROSITE-ProRule" id="PRU00284"/>
    </source>
</evidence>
<keyword evidence="5" id="KW-0812">Transmembrane</keyword>
<dbReference type="PROSITE" id="PS50111">
    <property type="entry name" value="CHEMOTAXIS_TRANSDUC_2"/>
    <property type="match status" value="1"/>
</dbReference>
<evidence type="ECO:0000256" key="1">
    <source>
        <dbReference type="ARBA" id="ARBA00004370"/>
    </source>
</evidence>
<keyword evidence="5" id="KW-1133">Transmembrane helix</keyword>
<dbReference type="GO" id="GO:0007165">
    <property type="term" value="P:signal transduction"/>
    <property type="evidence" value="ECO:0007669"/>
    <property type="project" value="UniProtKB-KW"/>
</dbReference>
<dbReference type="SMART" id="SM00283">
    <property type="entry name" value="MA"/>
    <property type="match status" value="1"/>
</dbReference>
<dbReference type="SUPFAM" id="SSF58104">
    <property type="entry name" value="Methyl-accepting chemotaxis protein (MCP) signaling domain"/>
    <property type="match status" value="1"/>
</dbReference>
<evidence type="ECO:0000313" key="9">
    <source>
        <dbReference type="Proteomes" id="UP000006320"/>
    </source>
</evidence>
<dbReference type="PANTHER" id="PTHR32089:SF120">
    <property type="entry name" value="METHYL-ACCEPTING CHEMOTAXIS PROTEIN TLPQ"/>
    <property type="match status" value="1"/>
</dbReference>
<evidence type="ECO:0000256" key="2">
    <source>
        <dbReference type="ARBA" id="ARBA00023224"/>
    </source>
</evidence>
<evidence type="ECO:0000256" key="3">
    <source>
        <dbReference type="ARBA" id="ARBA00029447"/>
    </source>
</evidence>
<protein>
    <submittedName>
        <fullName evidence="8">Methyl-accepting chemotaxis protein</fullName>
    </submittedName>
</protein>
<evidence type="ECO:0000259" key="7">
    <source>
        <dbReference type="PROSITE" id="PS50885"/>
    </source>
</evidence>
<feature type="domain" description="Methyl-accepting transducer" evidence="6">
    <location>
        <begin position="234"/>
        <end position="470"/>
    </location>
</feature>
<comment type="subcellular location">
    <subcellularLocation>
        <location evidence="1">Membrane</location>
    </subcellularLocation>
</comment>
<dbReference type="PANTHER" id="PTHR32089">
    <property type="entry name" value="METHYL-ACCEPTING CHEMOTAXIS PROTEIN MCPB"/>
    <property type="match status" value="1"/>
</dbReference>
<dbReference type="GO" id="GO:0006935">
    <property type="term" value="P:chemotaxis"/>
    <property type="evidence" value="ECO:0007669"/>
    <property type="project" value="UniProtKB-ARBA"/>
</dbReference>
<dbReference type="RefSeq" id="WP_007991416.1">
    <property type="nucleotide sequence ID" value="NZ_BAEM01000053.1"/>
</dbReference>
<dbReference type="GO" id="GO:0016020">
    <property type="term" value="C:membrane"/>
    <property type="evidence" value="ECO:0007669"/>
    <property type="project" value="UniProtKB-SubCell"/>
</dbReference>
<reference evidence="8 9" key="1">
    <citation type="journal article" date="2017" name="Antonie Van Leeuwenhoek">
        <title>Rhizobium rhizosphaerae sp. nov., a novel species isolated from rice rhizosphere.</title>
        <authorList>
            <person name="Zhao J.J."/>
            <person name="Zhang J."/>
            <person name="Zhang R.J."/>
            <person name="Zhang C.W."/>
            <person name="Yin H.Q."/>
            <person name="Zhang X.X."/>
        </authorList>
    </citation>
    <scope>NUCLEOTIDE SEQUENCE [LARGE SCALE GENOMIC DNA]</scope>
    <source>
        <strain evidence="8 9">S18K6</strain>
    </source>
</reference>
<dbReference type="SMART" id="SM00304">
    <property type="entry name" value="HAMP"/>
    <property type="match status" value="1"/>
</dbReference>
<dbReference type="Proteomes" id="UP000006320">
    <property type="component" value="Unassembled WGS sequence"/>
</dbReference>
<dbReference type="Gene3D" id="1.10.287.950">
    <property type="entry name" value="Methyl-accepting chemotaxis protein"/>
    <property type="match status" value="1"/>
</dbReference>
<dbReference type="CDD" id="cd06225">
    <property type="entry name" value="HAMP"/>
    <property type="match status" value="1"/>
</dbReference>
<gene>
    <name evidence="8" type="primary">mcp</name>
    <name evidence="8" type="ORF">GCHA_4150</name>
</gene>
<feature type="transmembrane region" description="Helical" evidence="5">
    <location>
        <begin position="7"/>
        <end position="26"/>
    </location>
</feature>
<organism evidence="8 9">
    <name type="scientific">Paraglaciecola chathamensis S18K6</name>
    <dbReference type="NCBI Taxonomy" id="1127672"/>
    <lineage>
        <taxon>Bacteria</taxon>
        <taxon>Pseudomonadati</taxon>
        <taxon>Pseudomonadota</taxon>
        <taxon>Gammaproteobacteria</taxon>
        <taxon>Alteromonadales</taxon>
        <taxon>Alteromonadaceae</taxon>
        <taxon>Paraglaciecola</taxon>
    </lineage>
</organism>
<evidence type="ECO:0000256" key="5">
    <source>
        <dbReference type="SAM" id="Phobius"/>
    </source>
</evidence>
<dbReference type="Pfam" id="PF00015">
    <property type="entry name" value="MCPsignal"/>
    <property type="match status" value="1"/>
</dbReference>
<name>A0AAV3V545_9ALTE</name>
<comment type="similarity">
    <text evidence="3">Belongs to the methyl-accepting chemotaxis (MCP) protein family.</text>
</comment>
<comment type="caution">
    <text evidence="8">The sequence shown here is derived from an EMBL/GenBank/DDBJ whole genome shotgun (WGS) entry which is preliminary data.</text>
</comment>
<dbReference type="InterPro" id="IPR004089">
    <property type="entry name" value="MCPsignal_dom"/>
</dbReference>
<dbReference type="PROSITE" id="PS50885">
    <property type="entry name" value="HAMP"/>
    <property type="match status" value="1"/>
</dbReference>
<dbReference type="FunFam" id="1.10.287.950:FF:000001">
    <property type="entry name" value="Methyl-accepting chemotaxis sensory transducer"/>
    <property type="match status" value="1"/>
</dbReference>
<dbReference type="AlphaFoldDB" id="A0AAV3V545"/>
<sequence length="506" mass="55510">MNLRKKLNLVTFVVVTLTLVVFQIVITSINQVNLADKVAKSAQNTTERLSITLADSLWNYNIANATQIAKAELGTNDLVELRAFNRENDLLFSVTWDERTQQVIDDEFSGDVHSRIEKTIQFKDQDDFIDAGNIELTFSSATLDNALNDAIYQSIIQIVILDAVLMFFMHLFISRLVVAPLENITARVQDIAQGNGDLTQRVNYTSSDELGVLATGINRFIDNVHSVVSEIVGVSKTLDASAEDSQANVEQLNVQVQDLNNQVSMILSAVQALDQTAVDVAHKASESSSITQDTSSLASEGMRKVNSSSALIQTLAENMRESTTKTEMLEKHSQSIDTVIQVIKGIAEQTNLLALNAAIEAARAGEQGRGFAVVADEVRTLAQRTQVSTGQITEIIEKLQQQSSETLAVMQNGQKMMDENVDSVAEAESTFSDIKRAIETSLQGALGIATDTDNQKNTLGEIKQNVENIKDSNERTLDIAQRSSVINQQIVKMSHSVAELSEKFKI</sequence>
<keyword evidence="5" id="KW-0472">Membrane</keyword>